<evidence type="ECO:0000313" key="2">
    <source>
        <dbReference type="EMBL" id="EHB09364.1"/>
    </source>
</evidence>
<dbReference type="AlphaFoldDB" id="G5BJA3"/>
<name>G5BJA3_HETGA</name>
<sequence>MSVPLALIPRRRGPFPESLSQDQPWPALLDSTCRLCLLAAELEAAEELKVLLEEGAGSAGQGSQVQAAAMRSGPSAPLRLFLRVLGAFLLLAPSLQAQHTRWDSPACTEGVVSVSRGGRAVMACNSSNAFTHIEIWLSAHGQPRLIFREDTPGSFSREGWQLWVRGGRAELVIQAAQGAHAGQYRWHLRGLQRYDRVTVLTVSEPQGPEEEPGPVLTVSPLSVSPLPPGPWAARVACGLLAGTGSTTGSWGHSGALVPEDIGESRAAQVSASSTAAAGVGPLALLLPCPPCTLQRALLCGIFLQEPQQPARQGAPNPTSFGFPETGAALSWRSFQKLRPPDLRRFYLQVPEQETPARPCPLPPLPRPAPRWPQHLWAWTPTWAASTPLPVTPRGSSVAMCPPVVVRKSREGMAYLYASWLYELKHGSQLEVCFTCFKIAFMDLKDMLESEDWEDEEWDPMELDEAEHEQAENLGPEPGWEPWALVPTSVEIEEEYLDDSMVPIELEPQSAVPLGPGPEHADWTQALPWRFNGLPACNHWPSPPSPKPVFPRVTLSPVEPMVLELGTMWPVEPAEAKAWLLDLQVFCVVGYQDTTIYLRKMTPTQALRSLGQRWRVLLEPAEVWMLKLQESAEPPYDLLRCQLSILEKTQHSEQLLPARTILQQKGFTIVSYSACSVNEGHSASASWFPTSGQDPGPLETGSRVPRGPGESLAVTGVLALGELSCFQPFHPELEN</sequence>
<evidence type="ECO:0000256" key="1">
    <source>
        <dbReference type="SAM" id="MobiDB-lite"/>
    </source>
</evidence>
<dbReference type="GO" id="GO:0001890">
    <property type="term" value="P:placenta development"/>
    <property type="evidence" value="ECO:0007669"/>
    <property type="project" value="TreeGrafter"/>
</dbReference>
<dbReference type="GO" id="GO:0008584">
    <property type="term" value="P:male gonad development"/>
    <property type="evidence" value="ECO:0007669"/>
    <property type="project" value="TreeGrafter"/>
</dbReference>
<proteinExistence type="predicted"/>
<dbReference type="GO" id="GO:0007283">
    <property type="term" value="P:spermatogenesis"/>
    <property type="evidence" value="ECO:0007669"/>
    <property type="project" value="TreeGrafter"/>
</dbReference>
<accession>G5BJA3</accession>
<dbReference type="InterPro" id="IPR029093">
    <property type="entry name" value="TEX19"/>
</dbReference>
<feature type="region of interest" description="Disordered" evidence="1">
    <location>
        <begin position="685"/>
        <end position="706"/>
    </location>
</feature>
<dbReference type="Proteomes" id="UP000006813">
    <property type="component" value="Unassembled WGS sequence"/>
</dbReference>
<dbReference type="InParanoid" id="G5BJA3"/>
<organism evidence="2 3">
    <name type="scientific">Heterocephalus glaber</name>
    <name type="common">Naked mole rat</name>
    <dbReference type="NCBI Taxonomy" id="10181"/>
    <lineage>
        <taxon>Eukaryota</taxon>
        <taxon>Metazoa</taxon>
        <taxon>Chordata</taxon>
        <taxon>Craniata</taxon>
        <taxon>Vertebrata</taxon>
        <taxon>Euteleostomi</taxon>
        <taxon>Mammalia</taxon>
        <taxon>Eutheria</taxon>
        <taxon>Euarchontoglires</taxon>
        <taxon>Glires</taxon>
        <taxon>Rodentia</taxon>
        <taxon>Hystricomorpha</taxon>
        <taxon>Bathyergidae</taxon>
        <taxon>Heterocephalus</taxon>
    </lineage>
</organism>
<dbReference type="PANTHER" id="PTHR31387">
    <property type="entry name" value="TESTIS-EXPRESSED PROTEIN 19"/>
    <property type="match status" value="1"/>
</dbReference>
<dbReference type="Pfam" id="PF15553">
    <property type="entry name" value="TEX19"/>
    <property type="match status" value="1"/>
</dbReference>
<gene>
    <name evidence="2" type="ORF">GW7_04118</name>
</gene>
<reference evidence="2 3" key="1">
    <citation type="journal article" date="2011" name="Nature">
        <title>Genome sequencing reveals insights into physiology and longevity of the naked mole rat.</title>
        <authorList>
            <person name="Kim E.B."/>
            <person name="Fang X."/>
            <person name="Fushan A.A."/>
            <person name="Huang Z."/>
            <person name="Lobanov A.V."/>
            <person name="Han L."/>
            <person name="Marino S.M."/>
            <person name="Sun X."/>
            <person name="Turanov A.A."/>
            <person name="Yang P."/>
            <person name="Yim S.H."/>
            <person name="Zhao X."/>
            <person name="Kasaikina M.V."/>
            <person name="Stoletzki N."/>
            <person name="Peng C."/>
            <person name="Polak P."/>
            <person name="Xiong Z."/>
            <person name="Kiezun A."/>
            <person name="Zhu Y."/>
            <person name="Chen Y."/>
            <person name="Kryukov G.V."/>
            <person name="Zhang Q."/>
            <person name="Peshkin L."/>
            <person name="Yang L."/>
            <person name="Bronson R.T."/>
            <person name="Buffenstein R."/>
            <person name="Wang B."/>
            <person name="Han C."/>
            <person name="Li Q."/>
            <person name="Chen L."/>
            <person name="Zhao W."/>
            <person name="Sunyaev S.R."/>
            <person name="Park T.J."/>
            <person name="Zhang G."/>
            <person name="Wang J."/>
            <person name="Gladyshev V.N."/>
        </authorList>
    </citation>
    <scope>NUCLEOTIDE SEQUENCE [LARGE SCALE GENOMIC DNA]</scope>
</reference>
<dbReference type="eggNOG" id="ENOG502T8GZ">
    <property type="taxonomic scope" value="Eukaryota"/>
</dbReference>
<protein>
    <submittedName>
        <fullName evidence="2">Testis-expressed protein 19B</fullName>
    </submittedName>
</protein>
<dbReference type="PANTHER" id="PTHR31387:SF0">
    <property type="entry name" value="TESTIS-EXPRESSED PROTEIN 19"/>
    <property type="match status" value="1"/>
</dbReference>
<evidence type="ECO:0000313" key="3">
    <source>
        <dbReference type="Proteomes" id="UP000006813"/>
    </source>
</evidence>
<dbReference type="GO" id="GO:0005634">
    <property type="term" value="C:nucleus"/>
    <property type="evidence" value="ECO:0007669"/>
    <property type="project" value="TreeGrafter"/>
</dbReference>
<dbReference type="GO" id="GO:0005737">
    <property type="term" value="C:cytoplasm"/>
    <property type="evidence" value="ECO:0007669"/>
    <property type="project" value="TreeGrafter"/>
</dbReference>
<dbReference type="EMBL" id="JH170564">
    <property type="protein sequence ID" value="EHB09364.1"/>
    <property type="molecule type" value="Genomic_DNA"/>
</dbReference>